<gene>
    <name evidence="14" type="primary">LOC110984493</name>
</gene>
<keyword evidence="7" id="KW-0812">Transmembrane</keyword>
<evidence type="ECO:0000256" key="10">
    <source>
        <dbReference type="ARBA" id="ARBA00022989"/>
    </source>
</evidence>
<proteinExistence type="inferred from homology"/>
<evidence type="ECO:0000256" key="6">
    <source>
        <dbReference type="ARBA" id="ARBA00022679"/>
    </source>
</evidence>
<accession>A0A8B7Z6L5</accession>
<dbReference type="PANTHER" id="PTHR21528">
    <property type="entry name" value="DEHYDRODOLICHYL DIPHOSPHATE SYNTHASE COMPLEX SUBUNIT NUS1"/>
    <property type="match status" value="1"/>
</dbReference>
<dbReference type="InterPro" id="IPR038887">
    <property type="entry name" value="Nus1/NgBR"/>
</dbReference>
<evidence type="ECO:0000256" key="12">
    <source>
        <dbReference type="ARBA" id="ARBA00047353"/>
    </source>
</evidence>
<evidence type="ECO:0000256" key="11">
    <source>
        <dbReference type="ARBA" id="ARBA00023136"/>
    </source>
</evidence>
<dbReference type="GO" id="GO:1904423">
    <property type="term" value="C:dehydrodolichyl diphosphate synthase complex"/>
    <property type="evidence" value="ECO:0007669"/>
    <property type="project" value="InterPro"/>
</dbReference>
<evidence type="ECO:0000256" key="5">
    <source>
        <dbReference type="ARBA" id="ARBA00012596"/>
    </source>
</evidence>
<evidence type="ECO:0000256" key="9">
    <source>
        <dbReference type="ARBA" id="ARBA00022842"/>
    </source>
</evidence>
<dbReference type="InterPro" id="IPR036424">
    <property type="entry name" value="UPP_synth-like_sf"/>
</dbReference>
<comment type="similarity">
    <text evidence="4">Belongs to the UPP synthase family.</text>
</comment>
<dbReference type="GO" id="GO:0045547">
    <property type="term" value="F:ditrans,polycis-polyprenyl diphosphate synthase [(2E,6E)-farnesyl diphosphate specific] activity"/>
    <property type="evidence" value="ECO:0007669"/>
    <property type="project" value="UniProtKB-EC"/>
</dbReference>
<comment type="catalytic activity">
    <reaction evidence="12">
        <text>n isopentenyl diphosphate + (2E,6E)-farnesyl diphosphate = a di-trans,poly-cis-polyprenyl diphosphate + n diphosphate</text>
        <dbReference type="Rhea" id="RHEA:53008"/>
        <dbReference type="Rhea" id="RHEA-COMP:19494"/>
        <dbReference type="ChEBI" id="CHEBI:33019"/>
        <dbReference type="ChEBI" id="CHEBI:128769"/>
        <dbReference type="ChEBI" id="CHEBI:136960"/>
        <dbReference type="ChEBI" id="CHEBI:175763"/>
        <dbReference type="EC" id="2.5.1.87"/>
    </reaction>
</comment>
<keyword evidence="6" id="KW-0808">Transferase</keyword>
<dbReference type="KEGG" id="aplc:110984493"/>
<evidence type="ECO:0000256" key="1">
    <source>
        <dbReference type="ARBA" id="ARBA00001946"/>
    </source>
</evidence>
<dbReference type="Gene3D" id="3.40.1180.10">
    <property type="entry name" value="Decaprenyl diphosphate synthase-like"/>
    <property type="match status" value="1"/>
</dbReference>
<name>A0A8B7Z6L5_ACAPL</name>
<comment type="cofactor">
    <cofactor evidence="1">
        <name>Mg(2+)</name>
        <dbReference type="ChEBI" id="CHEBI:18420"/>
    </cofactor>
</comment>
<keyword evidence="9" id="KW-0460">Magnesium</keyword>
<comment type="pathway">
    <text evidence="3">Protein modification; protein glycosylation.</text>
</comment>
<dbReference type="OrthoDB" id="19639at2759"/>
<evidence type="ECO:0000256" key="8">
    <source>
        <dbReference type="ARBA" id="ARBA00022824"/>
    </source>
</evidence>
<dbReference type="SUPFAM" id="SSF64005">
    <property type="entry name" value="Undecaprenyl diphosphate synthase"/>
    <property type="match status" value="1"/>
</dbReference>
<keyword evidence="10" id="KW-1133">Transmembrane helix</keyword>
<dbReference type="OMA" id="HVCLYDN"/>
<evidence type="ECO:0000313" key="13">
    <source>
        <dbReference type="Proteomes" id="UP000694845"/>
    </source>
</evidence>
<organism evidence="13 14">
    <name type="scientific">Acanthaster planci</name>
    <name type="common">Crown-of-thorns starfish</name>
    <dbReference type="NCBI Taxonomy" id="133434"/>
    <lineage>
        <taxon>Eukaryota</taxon>
        <taxon>Metazoa</taxon>
        <taxon>Echinodermata</taxon>
        <taxon>Eleutherozoa</taxon>
        <taxon>Asterozoa</taxon>
        <taxon>Asteroidea</taxon>
        <taxon>Valvatacea</taxon>
        <taxon>Valvatida</taxon>
        <taxon>Acanthasteridae</taxon>
        <taxon>Acanthaster</taxon>
    </lineage>
</organism>
<protein>
    <recommendedName>
        <fullName evidence="5">ditrans,polycis-polyprenyl diphosphate synthase [(2E,6E)-farnesyldiphosphate specific]</fullName>
        <ecNumber evidence="5">2.5.1.87</ecNumber>
    </recommendedName>
</protein>
<keyword evidence="13" id="KW-1185">Reference proteome</keyword>
<keyword evidence="11" id="KW-0472">Membrane</keyword>
<evidence type="ECO:0000313" key="14">
    <source>
        <dbReference type="RefSeq" id="XP_022100430.1"/>
    </source>
</evidence>
<comment type="subcellular location">
    <subcellularLocation>
        <location evidence="2">Endoplasmic reticulum membrane</location>
    </subcellularLocation>
</comment>
<dbReference type="PANTHER" id="PTHR21528:SF0">
    <property type="entry name" value="DEHYDRODOLICHYL DIPHOSPHATE SYNTHASE COMPLEX SUBUNIT NUS1"/>
    <property type="match status" value="1"/>
</dbReference>
<dbReference type="AlphaFoldDB" id="A0A8B7Z6L5"/>
<evidence type="ECO:0000256" key="4">
    <source>
        <dbReference type="ARBA" id="ARBA00005432"/>
    </source>
</evidence>
<dbReference type="GO" id="GO:0005789">
    <property type="term" value="C:endoplasmic reticulum membrane"/>
    <property type="evidence" value="ECO:0007669"/>
    <property type="project" value="UniProtKB-SubCell"/>
</dbReference>
<dbReference type="UniPathway" id="UPA00378"/>
<evidence type="ECO:0000256" key="2">
    <source>
        <dbReference type="ARBA" id="ARBA00004586"/>
    </source>
</evidence>
<sequence length="225" mass="25546">MAFYDGAVLRCVHAVLRLWTLLRTWFYLWGWKLLLAKAKGQKPTIARCKEDRRHLSKLPCHLGLLLGEEKISYGDVCSILVWSMALGISYCSVYDWQGTLKKNAVLVKSHLDRLQEEVFGKEKSKYTFQLHQSSSKKQGSNEGAQVHILLLSPSDGRLDLVRTAGDYCHAVANRILKPTDISPDLVNSMLHSTKGFPDPDMLVRFGQTESLLGYLPWQTRLTEIL</sequence>
<keyword evidence="8" id="KW-0256">Endoplasmic reticulum</keyword>
<evidence type="ECO:0000256" key="3">
    <source>
        <dbReference type="ARBA" id="ARBA00004922"/>
    </source>
</evidence>
<evidence type="ECO:0000256" key="7">
    <source>
        <dbReference type="ARBA" id="ARBA00022692"/>
    </source>
</evidence>
<reference evidence="14" key="1">
    <citation type="submission" date="2025-08" db="UniProtKB">
        <authorList>
            <consortium name="RefSeq"/>
        </authorList>
    </citation>
    <scope>IDENTIFICATION</scope>
</reference>
<dbReference type="RefSeq" id="XP_022100430.1">
    <property type="nucleotide sequence ID" value="XM_022244738.1"/>
</dbReference>
<dbReference type="GeneID" id="110984493"/>
<dbReference type="EC" id="2.5.1.87" evidence="5"/>
<dbReference type="Proteomes" id="UP000694845">
    <property type="component" value="Unplaced"/>
</dbReference>